<feature type="compositionally biased region" description="Polar residues" evidence="1">
    <location>
        <begin position="2390"/>
        <end position="2401"/>
    </location>
</feature>
<organism evidence="3 4">
    <name type="scientific">Vespula germanica</name>
    <name type="common">German yellow jacket</name>
    <name type="synonym">Paravespula germanica</name>
    <dbReference type="NCBI Taxonomy" id="30212"/>
    <lineage>
        <taxon>Eukaryota</taxon>
        <taxon>Metazoa</taxon>
        <taxon>Ecdysozoa</taxon>
        <taxon>Arthropoda</taxon>
        <taxon>Hexapoda</taxon>
        <taxon>Insecta</taxon>
        <taxon>Pterygota</taxon>
        <taxon>Neoptera</taxon>
        <taxon>Endopterygota</taxon>
        <taxon>Hymenoptera</taxon>
        <taxon>Apocrita</taxon>
        <taxon>Aculeata</taxon>
        <taxon>Vespoidea</taxon>
        <taxon>Vespidae</taxon>
        <taxon>Vespinae</taxon>
        <taxon>Vespula</taxon>
    </lineage>
</organism>
<dbReference type="GO" id="GO:0005737">
    <property type="term" value="C:cytoplasm"/>
    <property type="evidence" value="ECO:0007669"/>
    <property type="project" value="UniProtKB-ARBA"/>
</dbReference>
<evidence type="ECO:0000256" key="1">
    <source>
        <dbReference type="SAM" id="MobiDB-lite"/>
    </source>
</evidence>
<feature type="domain" description="Tudor" evidence="2">
    <location>
        <begin position="324"/>
        <end position="382"/>
    </location>
</feature>
<feature type="compositionally biased region" description="Polar residues" evidence="1">
    <location>
        <begin position="863"/>
        <end position="872"/>
    </location>
</feature>
<feature type="region of interest" description="Disordered" evidence="1">
    <location>
        <begin position="691"/>
        <end position="908"/>
    </location>
</feature>
<feature type="compositionally biased region" description="Basic and acidic residues" evidence="1">
    <location>
        <begin position="850"/>
        <end position="862"/>
    </location>
</feature>
<evidence type="ECO:0000313" key="4">
    <source>
        <dbReference type="Proteomes" id="UP000617340"/>
    </source>
</evidence>
<comment type="caution">
    <text evidence="3">The sequence shown here is derived from an EMBL/GenBank/DDBJ whole genome shotgun (WGS) entry which is preliminary data.</text>
</comment>
<feature type="compositionally biased region" description="Basic residues" evidence="1">
    <location>
        <begin position="820"/>
        <end position="836"/>
    </location>
</feature>
<feature type="domain" description="Tudor" evidence="2">
    <location>
        <begin position="986"/>
        <end position="1044"/>
    </location>
</feature>
<evidence type="ECO:0000313" key="3">
    <source>
        <dbReference type="EMBL" id="KAF7401504.1"/>
    </source>
</evidence>
<keyword evidence="4" id="KW-1185">Reference proteome</keyword>
<dbReference type="Pfam" id="PF00567">
    <property type="entry name" value="TUDOR"/>
    <property type="match status" value="9"/>
</dbReference>
<feature type="domain" description="Tudor" evidence="2">
    <location>
        <begin position="61"/>
        <end position="119"/>
    </location>
</feature>
<dbReference type="SMART" id="SM00333">
    <property type="entry name" value="TUDOR"/>
    <property type="match status" value="9"/>
</dbReference>
<feature type="domain" description="Tudor" evidence="2">
    <location>
        <begin position="1204"/>
        <end position="1262"/>
    </location>
</feature>
<reference evidence="3" key="1">
    <citation type="journal article" date="2020" name="G3 (Bethesda)">
        <title>High-Quality Assemblies for Three Invasive Social Wasps from the &lt;i&gt;Vespula&lt;/i&gt; Genus.</title>
        <authorList>
            <person name="Harrop T.W.R."/>
            <person name="Guhlin J."/>
            <person name="McLaughlin G.M."/>
            <person name="Permina E."/>
            <person name="Stockwell P."/>
            <person name="Gilligan J."/>
            <person name="Le Lec M.F."/>
            <person name="Gruber M.A.M."/>
            <person name="Quinn O."/>
            <person name="Lovegrove M."/>
            <person name="Duncan E.J."/>
            <person name="Remnant E.J."/>
            <person name="Van Eeckhoven J."/>
            <person name="Graham B."/>
            <person name="Knapp R.A."/>
            <person name="Langford K.W."/>
            <person name="Kronenberg Z."/>
            <person name="Press M.O."/>
            <person name="Eacker S.M."/>
            <person name="Wilson-Rankin E.E."/>
            <person name="Purcell J."/>
            <person name="Lester P.J."/>
            <person name="Dearden P.K."/>
        </authorList>
    </citation>
    <scope>NUCLEOTIDE SEQUENCE</scope>
    <source>
        <strain evidence="3">Linc-1</strain>
    </source>
</reference>
<dbReference type="InterPro" id="IPR035437">
    <property type="entry name" value="SNase_OB-fold_sf"/>
</dbReference>
<feature type="domain" description="Tudor" evidence="2">
    <location>
        <begin position="1532"/>
        <end position="1589"/>
    </location>
</feature>
<dbReference type="PROSITE" id="PS50304">
    <property type="entry name" value="TUDOR"/>
    <property type="match status" value="9"/>
</dbReference>
<feature type="domain" description="Tudor" evidence="2">
    <location>
        <begin position="2094"/>
        <end position="2152"/>
    </location>
</feature>
<accession>A0A834KAU5</accession>
<feature type="domain" description="Tudor" evidence="2">
    <location>
        <begin position="1909"/>
        <end position="1967"/>
    </location>
</feature>
<dbReference type="SUPFAM" id="SSF63748">
    <property type="entry name" value="Tudor/PWWP/MBT"/>
    <property type="match status" value="9"/>
</dbReference>
<dbReference type="Proteomes" id="UP000617340">
    <property type="component" value="Unassembled WGS sequence"/>
</dbReference>
<gene>
    <name evidence="3" type="ORF">HZH68_007324</name>
</gene>
<name>A0A834KAU5_VESGE</name>
<dbReference type="EMBL" id="JACSDZ010000006">
    <property type="protein sequence ID" value="KAF7401504.1"/>
    <property type="molecule type" value="Genomic_DNA"/>
</dbReference>
<protein>
    <recommendedName>
        <fullName evidence="2">Tudor domain-containing protein</fullName>
    </recommendedName>
</protein>
<feature type="compositionally biased region" description="Basic and acidic residues" evidence="1">
    <location>
        <begin position="705"/>
        <end position="772"/>
    </location>
</feature>
<evidence type="ECO:0000259" key="2">
    <source>
        <dbReference type="PROSITE" id="PS50304"/>
    </source>
</evidence>
<dbReference type="FunFam" id="2.30.30.140:FF:000018">
    <property type="entry name" value="Serine/threonine-protein kinase 31"/>
    <property type="match status" value="2"/>
</dbReference>
<feature type="domain" description="Tudor" evidence="2">
    <location>
        <begin position="518"/>
        <end position="574"/>
    </location>
</feature>
<dbReference type="PANTHER" id="PTHR22948:SF29">
    <property type="entry name" value="FI02030P-RELATED"/>
    <property type="match status" value="1"/>
</dbReference>
<proteinExistence type="predicted"/>
<feature type="compositionally biased region" description="Polar residues" evidence="1">
    <location>
        <begin position="883"/>
        <end position="892"/>
    </location>
</feature>
<dbReference type="InterPro" id="IPR050621">
    <property type="entry name" value="Tudor_domain_containing"/>
</dbReference>
<feature type="region of interest" description="Disordered" evidence="1">
    <location>
        <begin position="2363"/>
        <end position="2401"/>
    </location>
</feature>
<dbReference type="InterPro" id="IPR002999">
    <property type="entry name" value="Tudor"/>
</dbReference>
<feature type="compositionally biased region" description="Basic and acidic residues" evidence="1">
    <location>
        <begin position="2366"/>
        <end position="2389"/>
    </location>
</feature>
<feature type="domain" description="Tudor" evidence="2">
    <location>
        <begin position="1717"/>
        <end position="1775"/>
    </location>
</feature>
<dbReference type="Gene3D" id="2.40.50.90">
    <property type="match status" value="7"/>
</dbReference>
<dbReference type="CDD" id="cd20379">
    <property type="entry name" value="Tudor_dTUD-like"/>
    <property type="match status" value="1"/>
</dbReference>
<sequence>MATIQQNSEFIIFVTHVEAEHQFLRIWGQIDKNSATYVERMILPLFEKFAIGSGYPELQEGLSINALCCARFQNDGYYRARVCNICPDGKVVLQFIDYGNIEILPQHEVYLLRNIPGSETLQSFPPVAYEFTLANIIPINNVWDNKTIETIKKILRYNEYKACCLSTVRNHTFIKLYYNNEDFGELLVKRHMAMDATMQDLFRPRRIQQMSPYHMQDRRMINEARIGTQSNVNPTFNTMQGQGAWQNVSTPYVQPQKLVPHAPVQEALVFKSRVLDVGSKYHVYVSFVEDGPQKFSVQVQSTSEILTKLMRDINSHPMEPLQEPPLPGSVCLGRYTIDKVLCRAVVMAVMENKCKLYYVDFGHSEVLPYTDIFQLPPQYINPRVLSIRFTLSGVKELNVTPEMTEYFKKIVSGRSLVLHVRPPEGPPLIQYGDLYDNEKNIKDILRQAFTVPVTVSNMVVYQEPQQLSKGAERTVHVSFVESYMKFFIQLDNSDKSLESIMIYLADYVKTAPTLHPNQVSVGTPCAALYESQWYRAKILNVDGDKIRILYVDYGNEVTVTAESLRVIHNDLVTKLPAQAIKCILRDYNTLPTGEECYNQFEMLILEKSLYMAVIDVLPGGLLVDLYDPEIRDDIKNILHRLFPSEKNLNIKSNSHECEHQSSIKVPKKIQRYYTKIPLNIETQVKSKSKNIKEIRDNVNKGNKANQEDPTKNMPIEHTKSKPWKNDLNGERQDNRYEKSNSFHDNSRNDRSSKDRLKNNNTKKDEPYNKRNYNDSNSFYKVGRDSRSRGRSFGNDSRFNRSSGFDKNWSDKDSDTSSRSSGKRGRGSGPNRHSRGRPRTEGVSARLHNSRWNDNDNDKEVNKSGKTNSQYNQKMHHSKDRANYKNNVTFNKESSSESRDMSKNLGTINNSMQNNEKLQLSKLSSENIEIPSLNIILGAIKTCMTVFISSPTDFYIQLNPDYLELDTLMENIASMYENGGDLLKQSEIKPEKYCIAQYSEDLKWYRAVIKSVEKQQVIVQFIDYGNIEIVHLDKIKTIQEQFLKLPIQTIHCKLFAAKNQIWDLDAIESFSNRTDGKVLEIEFLTKDNNIYEVMLREIINNVPEPIYINEDFFDGTDIMKVRETALNQIKQIDIVEQSSEYDYVSSNSKWAKEQFELGSHKDIIITWFINPNNFYCQILDKEVEFRNMMNEIQRMYVNRKPVTYTLQVGAAVIAIFSEDKALYRAEIIENKIDEYIVQYIDFGNRALVNKSDIYQVEKKLMQLPKQAYHCSLQNIKPFIGSKWSEVNTQAIDDCFNADKYGCLFHNIENDKYIVSLNNCGQDVADILVNKNLASYAIVNTTMPTDENSTNELDKSLDIQKIDINLLNGQTLKVRVCNVQSASKFHIELSSIMESSNDKLKNDKMKNFKMLTDTQNQPIECCLLNASSFETNKNWKEIIENKELIMYVEEVNNNRLIIKLYDLMGNKIKSQKDLDEKIYPICPMPILNQTYKIIVSYADHSGSIWLQRSVDYDKNIHLSQALEEHYANCGKTLKPEIDMLCAVKVADGYWNRAKIIKFTDKSVYVNFIDYGNTQEVSIESLMELDPQFFVPYQLAINASLTVTLNGTLSEQINILQDQLSNRNLTANFSNVNKKWIVELFDNEEKISDKFRSMNLVKSLAENESENYQLITGKRYNVCVSHIDSPSQFWIQLTNEAEILKRKYVELQADISTCPLIDGILEESSLCVAVYSIDNMWYRAEVLDADEDITTVRFIDYGNTDVIDNKSENIRALTDNLKSMKRYATKSRLDIIPVDSEDWSEATCDRFSNLVTTADSLEALIIADSVPKRVELFVNDKSISEILVEEHHAVRIYAEQDLIDEIVELELDPHSAFVSHINSPSEFWVQEEKSIADLEVMSDRFMVADMFPKVDEIKENLLCVAKFPEDEQWYRARVISHYNGETKVIYIDYGNSAISTEIRAIPEDLVKIAPLSRRCSLVLPEGLTKWSNEACQEFTKLAADGATIFLLDVLKEQEISLVRLTLNEKNVTDLLAVFCGKQITDIEERLPPLGEENSPNVVVSHVNTPAEFWVQAEASIAELEVMSDRLQAAPSFLPLTNLENGTICAAKYPDDEQWYRAKILSQNESGVNVLYIDYGNTAINTELRILPEDIVNIPTLSKRCALQIPHYISFWSEEACKTFKDLAADGATMFQFEILDNEDPMHVKLSIDGKNITEILLPLCKDTNTKSEKCIVVEQITNSDIELYNKLTNTKENPEKLNELTQKSTNTIVCSVNEKSSTELLEQEHIHESVTASIEETNSFTNITELSIDDIIKNMIEDTHRDSENEDSINIENIEITMQSSSENLITQEISKADNNFDINYDLIINNGDNKREDDKDEKRSVDTSDVDEKLSEQQQTKCSLETPTSEKSELKVVKNTETDEEIPNKEEIKYSFNMLVSEKADLKVIENIETDEKFPDKEETKCSPNMLISEETDLKAVENIETNEKFPDKEETKCPLNILVSEETDLKVVVNTETSEKCLDKEETKYFPDMLVSKETDLKVVENIEISEQFPDKEETKCSPNMLISEETDLKITENTEAIEKSLDKQKITCSPNTFLSNIDVSQNSIKQEKITCSLDISETEKPGRNMAIEDILKKDTEESSV</sequence>
<dbReference type="PANTHER" id="PTHR22948">
    <property type="entry name" value="TUDOR DOMAIN CONTAINING PROTEIN"/>
    <property type="match status" value="1"/>
</dbReference>
<dbReference type="Gene3D" id="2.30.30.140">
    <property type="match status" value="9"/>
</dbReference>